<dbReference type="OrthoDB" id="9785768at2"/>
<accession>A0A1M6IMR6</accession>
<dbReference type="GO" id="GO:0016747">
    <property type="term" value="F:acyltransferase activity, transferring groups other than amino-acyl groups"/>
    <property type="evidence" value="ECO:0007669"/>
    <property type="project" value="InterPro"/>
</dbReference>
<evidence type="ECO:0000259" key="2">
    <source>
        <dbReference type="Pfam" id="PF22691"/>
    </source>
</evidence>
<evidence type="ECO:0000313" key="3">
    <source>
        <dbReference type="EMBL" id="SHJ35722.1"/>
    </source>
</evidence>
<dbReference type="Gene3D" id="3.40.47.10">
    <property type="match status" value="1"/>
</dbReference>
<organism evidence="3 4">
    <name type="scientific">Desulfofundulus thermosubterraneus DSM 16057</name>
    <dbReference type="NCBI Taxonomy" id="1121432"/>
    <lineage>
        <taxon>Bacteria</taxon>
        <taxon>Bacillati</taxon>
        <taxon>Bacillota</taxon>
        <taxon>Clostridia</taxon>
        <taxon>Eubacteriales</taxon>
        <taxon>Peptococcaceae</taxon>
        <taxon>Desulfofundulus</taxon>
    </lineage>
</organism>
<feature type="domain" description="Thiolase C-terminal" evidence="2">
    <location>
        <begin position="242"/>
        <end position="388"/>
    </location>
</feature>
<evidence type="ECO:0000259" key="1">
    <source>
        <dbReference type="Pfam" id="PF00108"/>
    </source>
</evidence>
<dbReference type="STRING" id="1121432.SAMN02745219_02369"/>
<dbReference type="EMBL" id="FQZM01000030">
    <property type="protein sequence ID" value="SHJ35722.1"/>
    <property type="molecule type" value="Genomic_DNA"/>
</dbReference>
<dbReference type="SUPFAM" id="SSF53901">
    <property type="entry name" value="Thiolase-like"/>
    <property type="match status" value="2"/>
</dbReference>
<dbReference type="Pfam" id="PF00108">
    <property type="entry name" value="Thiolase_N"/>
    <property type="match status" value="1"/>
</dbReference>
<gene>
    <name evidence="3" type="ORF">SAMN02745219_02369</name>
</gene>
<dbReference type="InterPro" id="IPR055140">
    <property type="entry name" value="Thiolase_C_2"/>
</dbReference>
<feature type="domain" description="Thiolase N-terminal" evidence="1">
    <location>
        <begin position="4"/>
        <end position="190"/>
    </location>
</feature>
<dbReference type="RefSeq" id="WP_072869854.1">
    <property type="nucleotide sequence ID" value="NZ_FQZM01000030.1"/>
</dbReference>
<dbReference type="InterPro" id="IPR020616">
    <property type="entry name" value="Thiolase_N"/>
</dbReference>
<dbReference type="AlphaFoldDB" id="A0A1M6IMR6"/>
<dbReference type="InterPro" id="IPR016039">
    <property type="entry name" value="Thiolase-like"/>
</dbReference>
<dbReference type="PIRSF" id="PIRSF000429">
    <property type="entry name" value="Ac-CoA_Ac_transf"/>
    <property type="match status" value="1"/>
</dbReference>
<dbReference type="Proteomes" id="UP000184529">
    <property type="component" value="Unassembled WGS sequence"/>
</dbReference>
<dbReference type="PANTHER" id="PTHR42870">
    <property type="entry name" value="ACETYL-COA C-ACETYLTRANSFERASE"/>
    <property type="match status" value="1"/>
</dbReference>
<dbReference type="PANTHER" id="PTHR42870:SF6">
    <property type="entry name" value="ACETYL-COA C-ACYLTRANSFERASE"/>
    <property type="match status" value="1"/>
</dbReference>
<dbReference type="InterPro" id="IPR002155">
    <property type="entry name" value="Thiolase"/>
</dbReference>
<protein>
    <submittedName>
        <fullName evidence="3">Acetyl-CoA acyltransferase</fullName>
    </submittedName>
</protein>
<dbReference type="NCBIfam" id="NF004720">
    <property type="entry name" value="PRK06064.1"/>
    <property type="match status" value="1"/>
</dbReference>
<dbReference type="CDD" id="cd00829">
    <property type="entry name" value="SCP-x_thiolase"/>
    <property type="match status" value="1"/>
</dbReference>
<proteinExistence type="predicted"/>
<evidence type="ECO:0000313" key="4">
    <source>
        <dbReference type="Proteomes" id="UP000184529"/>
    </source>
</evidence>
<keyword evidence="4" id="KW-1185">Reference proteome</keyword>
<name>A0A1M6IMR6_9FIRM</name>
<sequence length="391" mass="41911">MRRVAIVGAGQTPYGEFPTLGVKELFAWAFKDMLHSVDKGIDPREIQLAYIGSLSAGSGFQLGQLAALLMGHVGLPHVPAIRVENACASGGFALYSAICAVASGKCDIALAGGIEKMRDVSSTKTKYWLGISGDTEFERLAGLTFAGIYALVASRYMHEFGLTREQLAKVAVKNHRHGAMNPKAQFRREITLEMAVAGAPVAYPLNIWDCCPTTDGAAVVLLCSEERAREFTDHPVYIIGYGAGTDYLAVQDRDCITSFKAARMAAQEAYKQAGVKPEDIDFAEVHDCFTIAEVVAYYDLGFCEKGEAGRLLDEEATSLGGRIPVNVSGGLKSKGHPIGATGCGQAYEVFNQLRGQAKNPERQIKNAEIGLSHNVGGSGGTATVFIYRREG</sequence>
<dbReference type="Pfam" id="PF22691">
    <property type="entry name" value="Thiolase_C_1"/>
    <property type="match status" value="1"/>
</dbReference>
<keyword evidence="3" id="KW-0808">Transferase</keyword>
<keyword evidence="3" id="KW-0012">Acyltransferase</keyword>
<reference evidence="4" key="1">
    <citation type="submission" date="2016-11" db="EMBL/GenBank/DDBJ databases">
        <authorList>
            <person name="Varghese N."/>
            <person name="Submissions S."/>
        </authorList>
    </citation>
    <scope>NUCLEOTIDE SEQUENCE [LARGE SCALE GENOMIC DNA]</scope>
    <source>
        <strain evidence="4">DSM 16057</strain>
    </source>
</reference>